<evidence type="ECO:0000313" key="2">
    <source>
        <dbReference type="Proteomes" id="UP000199236"/>
    </source>
</evidence>
<organism evidence="1 2">
    <name type="scientific">Cohaesibacter marisflavi</name>
    <dbReference type="NCBI Taxonomy" id="655353"/>
    <lineage>
        <taxon>Bacteria</taxon>
        <taxon>Pseudomonadati</taxon>
        <taxon>Pseudomonadota</taxon>
        <taxon>Alphaproteobacteria</taxon>
        <taxon>Hyphomicrobiales</taxon>
        <taxon>Cohaesibacteraceae</taxon>
    </lineage>
</organism>
<dbReference type="EMBL" id="FOVR01000005">
    <property type="protein sequence ID" value="SFO38158.1"/>
    <property type="molecule type" value="Genomic_DNA"/>
</dbReference>
<accession>A0A1I5GQ92</accession>
<sequence length="94" mass="10138">MSKTHDADIIDYNACLMQHENGKSYMVTSLDIRAKNLAQAVEDLLPLIGFNQTIELMDYRIAGTAAIIYADASVKAPAEASHEDPADASLEVAA</sequence>
<name>A0A1I5GQ92_9HYPH</name>
<evidence type="ECO:0000313" key="1">
    <source>
        <dbReference type="EMBL" id="SFO38158.1"/>
    </source>
</evidence>
<dbReference type="RefSeq" id="WP_090072420.1">
    <property type="nucleotide sequence ID" value="NZ_FOVR01000005.1"/>
</dbReference>
<gene>
    <name evidence="1" type="ORF">SAMN04488056_105115</name>
</gene>
<proteinExistence type="predicted"/>
<dbReference type="Proteomes" id="UP000199236">
    <property type="component" value="Unassembled WGS sequence"/>
</dbReference>
<protein>
    <submittedName>
        <fullName evidence="1">Uncharacterized protein</fullName>
    </submittedName>
</protein>
<dbReference type="AlphaFoldDB" id="A0A1I5GQ92"/>
<reference evidence="1 2" key="1">
    <citation type="submission" date="2016-10" db="EMBL/GenBank/DDBJ databases">
        <authorList>
            <person name="de Groot N.N."/>
        </authorList>
    </citation>
    <scope>NUCLEOTIDE SEQUENCE [LARGE SCALE GENOMIC DNA]</scope>
    <source>
        <strain evidence="1 2">CGMCC 1.9157</strain>
    </source>
</reference>
<keyword evidence="2" id="KW-1185">Reference proteome</keyword>